<reference evidence="1 2" key="1">
    <citation type="submission" date="2024-10" db="EMBL/GenBank/DDBJ databases">
        <title>The Natural Products Discovery Center: Release of the First 8490 Sequenced Strains for Exploring Actinobacteria Biosynthetic Diversity.</title>
        <authorList>
            <person name="Kalkreuter E."/>
            <person name="Kautsar S.A."/>
            <person name="Yang D."/>
            <person name="Bader C.D."/>
            <person name="Teijaro C.N."/>
            <person name="Fluegel L."/>
            <person name="Davis C.M."/>
            <person name="Simpson J.R."/>
            <person name="Lauterbach L."/>
            <person name="Steele A.D."/>
            <person name="Gui C."/>
            <person name="Meng S."/>
            <person name="Li G."/>
            <person name="Viehrig K."/>
            <person name="Ye F."/>
            <person name="Su P."/>
            <person name="Kiefer A.F."/>
            <person name="Nichols A."/>
            <person name="Cepeda A.J."/>
            <person name="Yan W."/>
            <person name="Fan B."/>
            <person name="Jiang Y."/>
            <person name="Adhikari A."/>
            <person name="Zheng C.-J."/>
            <person name="Schuster L."/>
            <person name="Cowan T.M."/>
            <person name="Smanski M.J."/>
            <person name="Chevrette M.G."/>
            <person name="De Carvalho L.P.S."/>
            <person name="Shen B."/>
        </authorList>
    </citation>
    <scope>NUCLEOTIDE SEQUENCE [LARGE SCALE GENOMIC DNA]</scope>
    <source>
        <strain evidence="1 2">NPDC004045</strain>
    </source>
</reference>
<gene>
    <name evidence="1" type="ORF">ACFYTF_20180</name>
</gene>
<accession>A0ABW6PRV3</accession>
<organism evidence="1 2">
    <name type="scientific">Nocardia thailandica</name>
    <dbReference type="NCBI Taxonomy" id="257275"/>
    <lineage>
        <taxon>Bacteria</taxon>
        <taxon>Bacillati</taxon>
        <taxon>Actinomycetota</taxon>
        <taxon>Actinomycetes</taxon>
        <taxon>Mycobacteriales</taxon>
        <taxon>Nocardiaceae</taxon>
        <taxon>Nocardia</taxon>
    </lineage>
</organism>
<dbReference type="Proteomes" id="UP001601444">
    <property type="component" value="Unassembled WGS sequence"/>
</dbReference>
<proteinExistence type="predicted"/>
<dbReference type="RefSeq" id="WP_387701643.1">
    <property type="nucleotide sequence ID" value="NZ_JBIAMX010000012.1"/>
</dbReference>
<evidence type="ECO:0000313" key="1">
    <source>
        <dbReference type="EMBL" id="MFF0545154.1"/>
    </source>
</evidence>
<name>A0ABW6PRV3_9NOCA</name>
<keyword evidence="2" id="KW-1185">Reference proteome</keyword>
<protein>
    <submittedName>
        <fullName evidence="1">Uncharacterized protein</fullName>
    </submittedName>
</protein>
<evidence type="ECO:0000313" key="2">
    <source>
        <dbReference type="Proteomes" id="UP001601444"/>
    </source>
</evidence>
<sequence length="111" mass="11877">MNDIDIELPTVTSAQDTGLVLDIDGVRLRNPLALAGEDSYACVCDSSGRSYRLPAALEAWATEILDAHYALIAAGLPAVFPCRVEFGIRDAAVFAKVLDSDWYPGLQAPVP</sequence>
<comment type="caution">
    <text evidence="1">The sequence shown here is derived from an EMBL/GenBank/DDBJ whole genome shotgun (WGS) entry which is preliminary data.</text>
</comment>
<dbReference type="EMBL" id="JBIAMX010000012">
    <property type="protein sequence ID" value="MFF0545154.1"/>
    <property type="molecule type" value="Genomic_DNA"/>
</dbReference>